<keyword evidence="5" id="KW-0653">Protein transport</keyword>
<dbReference type="PANTHER" id="PTHR13405:SF11">
    <property type="entry name" value="NUCLEAR PORE COMPLEX PROTEIN NUP133"/>
    <property type="match status" value="1"/>
</dbReference>
<dbReference type="GO" id="GO:0031080">
    <property type="term" value="C:nuclear pore outer ring"/>
    <property type="evidence" value="ECO:0007669"/>
    <property type="project" value="TreeGrafter"/>
</dbReference>
<dbReference type="InterPro" id="IPR037624">
    <property type="entry name" value="Nup133-like"/>
</dbReference>
<dbReference type="InterPro" id="IPR014908">
    <property type="entry name" value="Nucleoporin_Nup133/Nup155_N"/>
</dbReference>
<comment type="similarity">
    <text evidence="2">Belongs to the nucleoporin Nup133 family.</text>
</comment>
<feature type="region of interest" description="Disordered" evidence="8">
    <location>
        <begin position="1"/>
        <end position="116"/>
    </location>
</feature>
<evidence type="ECO:0008006" key="13">
    <source>
        <dbReference type="Google" id="ProtNLM"/>
    </source>
</evidence>
<accession>A0AAN7WEI3</accession>
<name>A0AAN7WEI3_9PEZI</name>
<proteinExistence type="inferred from homology"/>
<dbReference type="PANTHER" id="PTHR13405">
    <property type="entry name" value="NUCLEAR PORE COMPLEX PROTEIN NUP133"/>
    <property type="match status" value="1"/>
</dbReference>
<gene>
    <name evidence="11" type="ORF">LTR97_007416</name>
</gene>
<evidence type="ECO:0000256" key="5">
    <source>
        <dbReference type="ARBA" id="ARBA00022927"/>
    </source>
</evidence>
<dbReference type="Gene3D" id="1.20.58.1380">
    <property type="match status" value="1"/>
</dbReference>
<keyword evidence="6" id="KW-0811">Translocation</keyword>
<evidence type="ECO:0000256" key="1">
    <source>
        <dbReference type="ARBA" id="ARBA00004259"/>
    </source>
</evidence>
<evidence type="ECO:0000259" key="9">
    <source>
        <dbReference type="Pfam" id="PF03177"/>
    </source>
</evidence>
<feature type="domain" description="Nucleoporin Nup133/Nup155-like C-terminal" evidence="9">
    <location>
        <begin position="881"/>
        <end position="1338"/>
    </location>
</feature>
<dbReference type="EMBL" id="JAVRQU010000011">
    <property type="protein sequence ID" value="KAK5697280.1"/>
    <property type="molecule type" value="Genomic_DNA"/>
</dbReference>
<reference evidence="11" key="1">
    <citation type="submission" date="2023-08" db="EMBL/GenBank/DDBJ databases">
        <title>Black Yeasts Isolated from many extreme environments.</title>
        <authorList>
            <person name="Coleine C."/>
            <person name="Stajich J.E."/>
            <person name="Selbmann L."/>
        </authorList>
    </citation>
    <scope>NUCLEOTIDE SEQUENCE</scope>
    <source>
        <strain evidence="11">CCFEE 5810</strain>
    </source>
</reference>
<feature type="compositionally biased region" description="Polar residues" evidence="8">
    <location>
        <begin position="69"/>
        <end position="85"/>
    </location>
</feature>
<dbReference type="InterPro" id="IPR007187">
    <property type="entry name" value="Nucleoporin_Nup133/Nup155_C"/>
</dbReference>
<evidence type="ECO:0000256" key="6">
    <source>
        <dbReference type="ARBA" id="ARBA00023010"/>
    </source>
</evidence>
<comment type="subcellular location">
    <subcellularLocation>
        <location evidence="1">Nucleus envelope</location>
    </subcellularLocation>
</comment>
<evidence type="ECO:0000256" key="8">
    <source>
        <dbReference type="SAM" id="MobiDB-lite"/>
    </source>
</evidence>
<protein>
    <recommendedName>
        <fullName evidence="13">Nucleoporin Nup133/Nup155-like C-terminal domain-containing protein</fullName>
    </recommendedName>
</protein>
<evidence type="ECO:0000313" key="12">
    <source>
        <dbReference type="Proteomes" id="UP001310594"/>
    </source>
</evidence>
<evidence type="ECO:0000256" key="3">
    <source>
        <dbReference type="ARBA" id="ARBA00022448"/>
    </source>
</evidence>
<dbReference type="Proteomes" id="UP001310594">
    <property type="component" value="Unassembled WGS sequence"/>
</dbReference>
<dbReference type="Pfam" id="PF08801">
    <property type="entry name" value="Nucleoporin_N"/>
    <property type="match status" value="1"/>
</dbReference>
<dbReference type="Gene3D" id="2.130.10.10">
    <property type="entry name" value="YVTN repeat-like/Quinoprotein amine dehydrogenase"/>
    <property type="match status" value="1"/>
</dbReference>
<evidence type="ECO:0000256" key="2">
    <source>
        <dbReference type="ARBA" id="ARBA00005569"/>
    </source>
</evidence>
<dbReference type="InterPro" id="IPR015943">
    <property type="entry name" value="WD40/YVTN_repeat-like_dom_sf"/>
</dbReference>
<sequence length="1410" mass="153572">MSTSPPPSTARALRSTTRNPLRRPRQSDGDSLQRTAPRRKRSKLSATTFTSRDGTEETETESRESNTRPPSTAPSRSTKGRSVSRSMVAPTEMPIHGSRRSTVLPKHRPLKGDGATTLTQNDVYSVKLLPSTPTELKGVHYRGSLLSLGSGLGHQHTRDQHLALAVTKDKAVVWDYTSHAACAGPAVRTFDLPASLHPRLATAQELPFGALVPGSTAGGGGDVGLLVVNATGKAVYWPSIERAAAKGLLFQDKAKEDKGVEGKVEGLSYNESVTSLTATGPSVYLLTTSTGRIAQLTLHNQLGQPAIISKLLPNNHGPTQGFGSTSSFSIGGLTSWLPTAISLSGSGSGGATGGRSIVGLRTRAIGTKAQKTEVISLTKEGGLTMFSVDTRGGGGQTYDGSTRVDLREVLARELGRDDEVVMHDLAFASSPHSTVGNGRSGMEVAKMGTNDELAVWVLCSAGGNAYLVQLRIVDFSATVERVNTLQSLMGARTGGKEVELKLMLPATAGTAFVVCGGKGVAVVDISGPEGFEEEDPNAQLHGESYLELADQHKGKEEVVWFKGGADAVLEAVAEDSRTASPDSKLIVFVKGVGVVRINATGGRENNSVDVKGRIEQAVFYGALQGAEKILDFRIKHDGWQEFERAMLRISDEVLRSDTSFISPATTSVEAHLEFRMRALRALVDCGRANSSQQISREVRWRLLADAEKVSAALEMWRVFSEHCGGGEVKRTATVVDELVALLDMQTGGDEDGSADDRVRRFFVKGLSRVNYLLSHISGLVTALKADAGMSEKTTRCVDQADELWSRALNAAFAFRAENAETVYGLEVADLAGVPELWTSTKAMLKAGSEIPKLSGEFARVIYEKGGTEVDSIKRILSINPELIELGCRIWRESIAWVAANGEQRVADEMRRAYDEDRYKLIRTLPSIGSSEQGMQLAERYRDMGTLTELVVGETQYYLEELSNPNMSTAESDIATGLLQEMTERIGRYFDKFGEDWADAFFDQAFSNVGDGKAGVMVERAQTNWPNALTRYLRKDPAGTKRKICWFNDIGACEDFRRAGETLAAAALERETRLWAKKVELSLSKLALLAAQEQLGELVDTVNIPTAQLRISGVQERVYEHVRQECMGALDRDAEVLLAMDTFGKKVEDYGSLKQVLAVHLEQLLNHDALSPEELIDVLTLMDNYIVKDPIDRPVASLNGTEFSLALEVLDAAAPSMPQARFETLLQLIWKRCYIYDDWSIITSEEKGSTDDDVQERLRGTAPWRTMFPLQDSATTSRPDSPVRVLEPSDCVGAACRAEDLAHRFPNRDLLDPIVQDNQIQDEILLGYVADRSLDAWIQGCQASVKMAVEQKAEELAEYRHRERIVHINAREREEKLSGMQNGFNGVKGVAVANGHTNGHGIHAGADIEMS</sequence>
<keyword evidence="3" id="KW-0813">Transport</keyword>
<comment type="caution">
    <text evidence="11">The sequence shown here is derived from an EMBL/GenBank/DDBJ whole genome shotgun (WGS) entry which is preliminary data.</text>
</comment>
<evidence type="ECO:0000313" key="11">
    <source>
        <dbReference type="EMBL" id="KAK5697280.1"/>
    </source>
</evidence>
<evidence type="ECO:0000256" key="7">
    <source>
        <dbReference type="ARBA" id="ARBA00023242"/>
    </source>
</evidence>
<keyword evidence="7" id="KW-0539">Nucleus</keyword>
<dbReference type="GO" id="GO:0016973">
    <property type="term" value="P:poly(A)+ mRNA export from nucleus"/>
    <property type="evidence" value="ECO:0007669"/>
    <property type="project" value="TreeGrafter"/>
</dbReference>
<keyword evidence="4" id="KW-0509">mRNA transport</keyword>
<evidence type="ECO:0000259" key="10">
    <source>
        <dbReference type="Pfam" id="PF08801"/>
    </source>
</evidence>
<dbReference type="GO" id="GO:0000972">
    <property type="term" value="P:transcription-dependent tethering of RNA polymerase II gene DNA at nuclear periphery"/>
    <property type="evidence" value="ECO:0007669"/>
    <property type="project" value="TreeGrafter"/>
</dbReference>
<organism evidence="11 12">
    <name type="scientific">Elasticomyces elasticus</name>
    <dbReference type="NCBI Taxonomy" id="574655"/>
    <lineage>
        <taxon>Eukaryota</taxon>
        <taxon>Fungi</taxon>
        <taxon>Dikarya</taxon>
        <taxon>Ascomycota</taxon>
        <taxon>Pezizomycotina</taxon>
        <taxon>Dothideomycetes</taxon>
        <taxon>Dothideomycetidae</taxon>
        <taxon>Mycosphaerellales</taxon>
        <taxon>Teratosphaeriaceae</taxon>
        <taxon>Elasticomyces</taxon>
    </lineage>
</organism>
<dbReference type="GO" id="GO:0006606">
    <property type="term" value="P:protein import into nucleus"/>
    <property type="evidence" value="ECO:0007669"/>
    <property type="project" value="TreeGrafter"/>
</dbReference>
<dbReference type="GO" id="GO:0017056">
    <property type="term" value="F:structural constituent of nuclear pore"/>
    <property type="evidence" value="ECO:0007669"/>
    <property type="project" value="InterPro"/>
</dbReference>
<dbReference type="SUPFAM" id="SSF117289">
    <property type="entry name" value="Nucleoporin domain"/>
    <property type="match status" value="1"/>
</dbReference>
<evidence type="ECO:0000256" key="4">
    <source>
        <dbReference type="ARBA" id="ARBA00022816"/>
    </source>
</evidence>
<dbReference type="Pfam" id="PF03177">
    <property type="entry name" value="Nucleoporin_C"/>
    <property type="match status" value="1"/>
</dbReference>
<feature type="domain" description="Nucleoporin Nup133/Nup155-like N-terminal" evidence="10">
    <location>
        <begin position="121"/>
        <end position="393"/>
    </location>
</feature>